<accession>C5LJH4</accession>
<sequence>MFRLLICTALAVITVRSRTVLEGVNERFMNGHDTDDLTAAGIILHHFSHAHAVAVGEPWRPYTAEECAEHDYDGCDTTGDRACTLIINNQTRNDDDGSIPVYSTAVGGIIFNPQKSTMMCAYSQDGGTDDRYNRGCGCHHGDTACEQRHTNNSCVLDAKAGVEDYDVCWWGPNDLKHMLERQERVYNEVVLDTTPWLNNLPGSIEAFFYVKDAEKLNDTVDAYHTFRDYYPDACVPLLEMDIHANESPFSYSSYVNDGKTQLRRLEALGDGAESVTV</sequence>
<evidence type="ECO:0000313" key="2">
    <source>
        <dbReference type="EMBL" id="EER03103.1"/>
    </source>
</evidence>
<keyword evidence="3" id="KW-1185">Reference proteome</keyword>
<feature type="signal peptide" evidence="1">
    <location>
        <begin position="1"/>
        <end position="17"/>
    </location>
</feature>
<feature type="chain" id="PRO_5002953115" evidence="1">
    <location>
        <begin position="18"/>
        <end position="277"/>
    </location>
</feature>
<dbReference type="RefSeq" id="XP_002771287.1">
    <property type="nucleotide sequence ID" value="XM_002771241.1"/>
</dbReference>
<dbReference type="InParanoid" id="C5LJH4"/>
<dbReference type="AlphaFoldDB" id="C5LJH4"/>
<dbReference type="GeneID" id="9051846"/>
<evidence type="ECO:0000256" key="1">
    <source>
        <dbReference type="SAM" id="SignalP"/>
    </source>
</evidence>
<dbReference type="OrthoDB" id="10313296at2759"/>
<protein>
    <submittedName>
        <fullName evidence="2">Uncharacterized protein</fullName>
    </submittedName>
</protein>
<gene>
    <name evidence="2" type="ORF">Pmar_PMAR023215</name>
</gene>
<organism evidence="3">
    <name type="scientific">Perkinsus marinus (strain ATCC 50983 / TXsc)</name>
    <dbReference type="NCBI Taxonomy" id="423536"/>
    <lineage>
        <taxon>Eukaryota</taxon>
        <taxon>Sar</taxon>
        <taxon>Alveolata</taxon>
        <taxon>Perkinsozoa</taxon>
        <taxon>Perkinsea</taxon>
        <taxon>Perkinsida</taxon>
        <taxon>Perkinsidae</taxon>
        <taxon>Perkinsus</taxon>
    </lineage>
</organism>
<dbReference type="EMBL" id="GG682453">
    <property type="protein sequence ID" value="EER03103.1"/>
    <property type="molecule type" value="Genomic_DNA"/>
</dbReference>
<proteinExistence type="predicted"/>
<dbReference type="Proteomes" id="UP000007800">
    <property type="component" value="Unassembled WGS sequence"/>
</dbReference>
<keyword evidence="1" id="KW-0732">Signal</keyword>
<name>C5LJH4_PERM5</name>
<dbReference type="OMA" id="NERFMNG"/>
<evidence type="ECO:0000313" key="3">
    <source>
        <dbReference type="Proteomes" id="UP000007800"/>
    </source>
</evidence>
<reference evidence="2 3" key="1">
    <citation type="submission" date="2008-07" db="EMBL/GenBank/DDBJ databases">
        <authorList>
            <person name="El-Sayed N."/>
            <person name="Caler E."/>
            <person name="Inman J."/>
            <person name="Amedeo P."/>
            <person name="Hass B."/>
            <person name="Wortman J."/>
        </authorList>
    </citation>
    <scope>NUCLEOTIDE SEQUENCE [LARGE SCALE GENOMIC DNA]</scope>
    <source>
        <strain evidence="3">ATCC 50983 / TXsc</strain>
    </source>
</reference>